<comment type="caution">
    <text evidence="2">The sequence shown here is derived from an EMBL/GenBank/DDBJ whole genome shotgun (WGS) entry which is preliminary data.</text>
</comment>
<keyword evidence="3" id="KW-1185">Reference proteome</keyword>
<evidence type="ECO:0000313" key="3">
    <source>
        <dbReference type="Proteomes" id="UP001604336"/>
    </source>
</evidence>
<evidence type="ECO:0000256" key="1">
    <source>
        <dbReference type="SAM" id="MobiDB-lite"/>
    </source>
</evidence>
<reference evidence="3" key="1">
    <citation type="submission" date="2024-07" db="EMBL/GenBank/DDBJ databases">
        <title>Two chromosome-level genome assemblies of Korean endemic species Abeliophyllum distichum and Forsythia ovata (Oleaceae).</title>
        <authorList>
            <person name="Jang H."/>
        </authorList>
    </citation>
    <scope>NUCLEOTIDE SEQUENCE [LARGE SCALE GENOMIC DNA]</scope>
</reference>
<feature type="compositionally biased region" description="Low complexity" evidence="1">
    <location>
        <begin position="227"/>
        <end position="238"/>
    </location>
</feature>
<sequence length="285" mass="31938">MTSSLETGISCLVRNKRIRVTQELIRSILHLENCGIRIYTTKIIPHLECNDPTEACRRVTGKYFDTPARLSTNQLTLTCCILHNIIAPIIVPRKGHLDEFNHYDVFLIDSILAGRKLDFSYIMLNHIDTILSDTRTKALPYGMILTKIFQQFKVSFRDEIALLPKSTDTINTLTLRRMKIFKDDGQWVAKSKGFDNESGPSTLPFEGGEEMDEGNDDEDAPPPSQPRPQSHRPSSSTSGFNEDNYNLLNGRIDSLTSTVDGLKHAVSDLQNTVASIQNTVGGLQN</sequence>
<gene>
    <name evidence="2" type="ORF">Adt_06149</name>
</gene>
<feature type="compositionally biased region" description="Acidic residues" evidence="1">
    <location>
        <begin position="207"/>
        <end position="220"/>
    </location>
</feature>
<dbReference type="Proteomes" id="UP001604336">
    <property type="component" value="Unassembled WGS sequence"/>
</dbReference>
<dbReference type="EMBL" id="JBFOLK010000002">
    <property type="protein sequence ID" value="KAL2532798.1"/>
    <property type="molecule type" value="Genomic_DNA"/>
</dbReference>
<organism evidence="2 3">
    <name type="scientific">Abeliophyllum distichum</name>
    <dbReference type="NCBI Taxonomy" id="126358"/>
    <lineage>
        <taxon>Eukaryota</taxon>
        <taxon>Viridiplantae</taxon>
        <taxon>Streptophyta</taxon>
        <taxon>Embryophyta</taxon>
        <taxon>Tracheophyta</taxon>
        <taxon>Spermatophyta</taxon>
        <taxon>Magnoliopsida</taxon>
        <taxon>eudicotyledons</taxon>
        <taxon>Gunneridae</taxon>
        <taxon>Pentapetalae</taxon>
        <taxon>asterids</taxon>
        <taxon>lamiids</taxon>
        <taxon>Lamiales</taxon>
        <taxon>Oleaceae</taxon>
        <taxon>Forsythieae</taxon>
        <taxon>Abeliophyllum</taxon>
    </lineage>
</organism>
<proteinExistence type="predicted"/>
<name>A0ABD1V652_9LAMI</name>
<feature type="region of interest" description="Disordered" evidence="1">
    <location>
        <begin position="191"/>
        <end position="246"/>
    </location>
</feature>
<dbReference type="AlphaFoldDB" id="A0ABD1V652"/>
<evidence type="ECO:0000313" key="2">
    <source>
        <dbReference type="EMBL" id="KAL2532798.1"/>
    </source>
</evidence>
<protein>
    <submittedName>
        <fullName evidence="2">Uncharacterized protein</fullName>
    </submittedName>
</protein>
<accession>A0ABD1V652</accession>